<feature type="transmembrane region" description="Helical" evidence="1">
    <location>
        <begin position="24"/>
        <end position="45"/>
    </location>
</feature>
<evidence type="ECO:0008006" key="4">
    <source>
        <dbReference type="Google" id="ProtNLM"/>
    </source>
</evidence>
<keyword evidence="1" id="KW-1133">Transmembrane helix</keyword>
<evidence type="ECO:0000313" key="2">
    <source>
        <dbReference type="EMBL" id="PWG60024.1"/>
    </source>
</evidence>
<dbReference type="AlphaFoldDB" id="A0A2U2MT61"/>
<evidence type="ECO:0000256" key="1">
    <source>
        <dbReference type="SAM" id="Phobius"/>
    </source>
</evidence>
<sequence>MPSHRAGNHIGTTRGNGRASGANLLVRTLCVITGLAAVLSGAAAAARAIAPKMLPVIEGQPTSTWLVTAIAASIITIILIIVARITAPYGRKRSAATTWGVIAVVLALLLSCLGFLVGNMFSDGIVKPAVRDEAPISDTAAMQKGMEGVFGACTSDWQNINASQYPGVKSIYLCTQTRVAYAVFDNDSAINLYKGPLATQASKLLDQHSGEVGSTKYAMLIGKRWVIVGEQSKIEKLQRSWGGTLNTIE</sequence>
<organism evidence="2 3">
    <name type="scientific">Bifidobacterium catulorum</name>
    <dbReference type="NCBI Taxonomy" id="1630173"/>
    <lineage>
        <taxon>Bacteria</taxon>
        <taxon>Bacillati</taxon>
        <taxon>Actinomycetota</taxon>
        <taxon>Actinomycetes</taxon>
        <taxon>Bifidobacteriales</taxon>
        <taxon>Bifidobacteriaceae</taxon>
        <taxon>Bifidobacterium</taxon>
    </lineage>
</organism>
<keyword evidence="3" id="KW-1185">Reference proteome</keyword>
<dbReference type="Proteomes" id="UP000245753">
    <property type="component" value="Unassembled WGS sequence"/>
</dbReference>
<accession>A0A2U2MT61</accession>
<feature type="transmembrane region" description="Helical" evidence="1">
    <location>
        <begin position="65"/>
        <end position="87"/>
    </location>
</feature>
<reference evidence="2 3" key="1">
    <citation type="journal article" date="2018" name="Int. J. Syst. Evol. Microbiol.">
        <title>Bifidobacterium catulorum sp. nov., a novel taxon from the faeces of the baby common marmoset (Callithrix jacchus).</title>
        <authorList>
            <person name="Modesto M."/>
            <person name="Michelini S."/>
            <person name="Oki K."/>
            <person name="Biavati B."/>
            <person name="Watanabe K."/>
            <person name="Mattarelli P."/>
        </authorList>
    </citation>
    <scope>NUCLEOTIDE SEQUENCE [LARGE SCALE GENOMIC DNA]</scope>
    <source>
        <strain evidence="2 3">MRM 8.19</strain>
    </source>
</reference>
<comment type="caution">
    <text evidence="2">The sequence shown here is derived from an EMBL/GenBank/DDBJ whole genome shotgun (WGS) entry which is preliminary data.</text>
</comment>
<dbReference type="RefSeq" id="WP_109137085.1">
    <property type="nucleotide sequence ID" value="NZ_QFFN01000008.1"/>
</dbReference>
<keyword evidence="1" id="KW-0812">Transmembrane</keyword>
<evidence type="ECO:0000313" key="3">
    <source>
        <dbReference type="Proteomes" id="UP000245753"/>
    </source>
</evidence>
<dbReference type="EMBL" id="QFFN01000008">
    <property type="protein sequence ID" value="PWG60024.1"/>
    <property type="molecule type" value="Genomic_DNA"/>
</dbReference>
<name>A0A2U2MT61_9BIFI</name>
<proteinExistence type="predicted"/>
<gene>
    <name evidence="2" type="ORF">DF200_04475</name>
</gene>
<keyword evidence="1" id="KW-0472">Membrane</keyword>
<feature type="transmembrane region" description="Helical" evidence="1">
    <location>
        <begin position="99"/>
        <end position="121"/>
    </location>
</feature>
<protein>
    <recommendedName>
        <fullName evidence="4">DUF1109 domain-containing protein</fullName>
    </recommendedName>
</protein>
<dbReference type="OrthoDB" id="3232854at2"/>